<proteinExistence type="predicted"/>
<accession>A0A0C3CDX1</accession>
<organism evidence="1 2">
    <name type="scientific">Hebeloma cylindrosporum</name>
    <dbReference type="NCBI Taxonomy" id="76867"/>
    <lineage>
        <taxon>Eukaryota</taxon>
        <taxon>Fungi</taxon>
        <taxon>Dikarya</taxon>
        <taxon>Basidiomycota</taxon>
        <taxon>Agaricomycotina</taxon>
        <taxon>Agaricomycetes</taxon>
        <taxon>Agaricomycetidae</taxon>
        <taxon>Agaricales</taxon>
        <taxon>Agaricineae</taxon>
        <taxon>Hymenogastraceae</taxon>
        <taxon>Hebeloma</taxon>
    </lineage>
</organism>
<dbReference type="Proteomes" id="UP000053424">
    <property type="component" value="Unassembled WGS sequence"/>
</dbReference>
<protein>
    <submittedName>
        <fullName evidence="1">Uncharacterized protein</fullName>
    </submittedName>
</protein>
<reference evidence="2" key="2">
    <citation type="submission" date="2015-01" db="EMBL/GenBank/DDBJ databases">
        <title>Evolutionary Origins and Diversification of the Mycorrhizal Mutualists.</title>
        <authorList>
            <consortium name="DOE Joint Genome Institute"/>
            <consortium name="Mycorrhizal Genomics Consortium"/>
            <person name="Kohler A."/>
            <person name="Kuo A."/>
            <person name="Nagy L.G."/>
            <person name="Floudas D."/>
            <person name="Copeland A."/>
            <person name="Barry K.W."/>
            <person name="Cichocki N."/>
            <person name="Veneault-Fourrey C."/>
            <person name="LaButti K."/>
            <person name="Lindquist E.A."/>
            <person name="Lipzen A."/>
            <person name="Lundell T."/>
            <person name="Morin E."/>
            <person name="Murat C."/>
            <person name="Riley R."/>
            <person name="Ohm R."/>
            <person name="Sun H."/>
            <person name="Tunlid A."/>
            <person name="Henrissat B."/>
            <person name="Grigoriev I.V."/>
            <person name="Hibbett D.S."/>
            <person name="Martin F."/>
        </authorList>
    </citation>
    <scope>NUCLEOTIDE SEQUENCE [LARGE SCALE GENOMIC DNA]</scope>
    <source>
        <strain evidence="2">h7</strain>
    </source>
</reference>
<name>A0A0C3CDX1_HEBCY</name>
<gene>
    <name evidence="1" type="ORF">M413DRAFT_7649</name>
</gene>
<reference evidence="1 2" key="1">
    <citation type="submission" date="2014-04" db="EMBL/GenBank/DDBJ databases">
        <authorList>
            <consortium name="DOE Joint Genome Institute"/>
            <person name="Kuo A."/>
            <person name="Gay G."/>
            <person name="Dore J."/>
            <person name="Kohler A."/>
            <person name="Nagy L.G."/>
            <person name="Floudas D."/>
            <person name="Copeland A."/>
            <person name="Barry K.W."/>
            <person name="Cichocki N."/>
            <person name="Veneault-Fourrey C."/>
            <person name="LaButti K."/>
            <person name="Lindquist E.A."/>
            <person name="Lipzen A."/>
            <person name="Lundell T."/>
            <person name="Morin E."/>
            <person name="Murat C."/>
            <person name="Sun H."/>
            <person name="Tunlid A."/>
            <person name="Henrissat B."/>
            <person name="Grigoriev I.V."/>
            <person name="Hibbett D.S."/>
            <person name="Martin F."/>
            <person name="Nordberg H.P."/>
            <person name="Cantor M.N."/>
            <person name="Hua S.X."/>
        </authorList>
    </citation>
    <scope>NUCLEOTIDE SEQUENCE [LARGE SCALE GENOMIC DNA]</scope>
    <source>
        <strain evidence="2">h7</strain>
    </source>
</reference>
<keyword evidence="2" id="KW-1185">Reference proteome</keyword>
<dbReference type="HOGENOM" id="CLU_1372355_0_0_1"/>
<dbReference type="AlphaFoldDB" id="A0A0C3CDX1"/>
<sequence length="199" mass="22541">MIKSTTPVLNPASKVIYYKAQEVFGTYFVHATGGSNFFNRAAKAKLIEKELDKIAKKLDLKYLICKVGDSKNPKQRTNAYYGNVTINETLVQKAGKAMEVMAFKPFYGTKFMRPKGTVETYVAWFKYENYLEAKKLLDTLNTEFPKFDFLKESDVEKAVAILKKFGDLAEPLSAIEGAQEDVATLYKKDVDLDEKDAEL</sequence>
<dbReference type="EMBL" id="KN831770">
    <property type="protein sequence ID" value="KIM46985.1"/>
    <property type="molecule type" value="Genomic_DNA"/>
</dbReference>
<evidence type="ECO:0000313" key="1">
    <source>
        <dbReference type="EMBL" id="KIM46985.1"/>
    </source>
</evidence>
<evidence type="ECO:0000313" key="2">
    <source>
        <dbReference type="Proteomes" id="UP000053424"/>
    </source>
</evidence>